<proteinExistence type="inferred from homology"/>
<dbReference type="InterPro" id="IPR012823">
    <property type="entry name" value="Flagell_FliJ"/>
</dbReference>
<name>A0ABN0NXW0_TRELE</name>
<keyword evidence="5" id="KW-1003">Cell membrane</keyword>
<feature type="coiled-coil region" evidence="11">
    <location>
        <begin position="8"/>
        <end position="97"/>
    </location>
</feature>
<protein>
    <recommendedName>
        <fullName evidence="3">Flagellar FliJ protein</fullName>
    </recommendedName>
</protein>
<keyword evidence="10" id="KW-1006">Bacterial flagellum protein export</keyword>
<evidence type="ECO:0000256" key="9">
    <source>
        <dbReference type="ARBA" id="ARBA00023136"/>
    </source>
</evidence>
<keyword evidence="7" id="KW-1005">Bacterial flagellum biogenesis</keyword>
<evidence type="ECO:0000256" key="4">
    <source>
        <dbReference type="ARBA" id="ARBA00022448"/>
    </source>
</evidence>
<dbReference type="Pfam" id="PF02050">
    <property type="entry name" value="FliJ"/>
    <property type="match status" value="1"/>
</dbReference>
<comment type="similarity">
    <text evidence="2">Belongs to the FliJ family.</text>
</comment>
<organism evidence="12 13">
    <name type="scientific">Treponema lecithinolyticum ATCC 700332</name>
    <dbReference type="NCBI Taxonomy" id="1321815"/>
    <lineage>
        <taxon>Bacteria</taxon>
        <taxon>Pseudomonadati</taxon>
        <taxon>Spirochaetota</taxon>
        <taxon>Spirochaetia</taxon>
        <taxon>Spirochaetales</taxon>
        <taxon>Treponemataceae</taxon>
        <taxon>Treponema</taxon>
    </lineage>
</organism>
<keyword evidence="8" id="KW-0653">Protein transport</keyword>
<evidence type="ECO:0000313" key="12">
    <source>
        <dbReference type="EMBL" id="ERJ92338.1"/>
    </source>
</evidence>
<keyword evidence="12" id="KW-0282">Flagellum</keyword>
<keyword evidence="12" id="KW-0969">Cilium</keyword>
<evidence type="ECO:0000256" key="5">
    <source>
        <dbReference type="ARBA" id="ARBA00022475"/>
    </source>
</evidence>
<evidence type="ECO:0000256" key="1">
    <source>
        <dbReference type="ARBA" id="ARBA00004413"/>
    </source>
</evidence>
<evidence type="ECO:0000256" key="2">
    <source>
        <dbReference type="ARBA" id="ARBA00010004"/>
    </source>
</evidence>
<keyword evidence="13" id="KW-1185">Reference proteome</keyword>
<evidence type="ECO:0000256" key="11">
    <source>
        <dbReference type="SAM" id="Coils"/>
    </source>
</evidence>
<evidence type="ECO:0000256" key="3">
    <source>
        <dbReference type="ARBA" id="ARBA00020392"/>
    </source>
</evidence>
<evidence type="ECO:0000256" key="10">
    <source>
        <dbReference type="ARBA" id="ARBA00023225"/>
    </source>
</evidence>
<keyword evidence="9" id="KW-0472">Membrane</keyword>
<dbReference type="EMBL" id="AWVH01000037">
    <property type="protein sequence ID" value="ERJ92338.1"/>
    <property type="molecule type" value="Genomic_DNA"/>
</dbReference>
<keyword evidence="4" id="KW-0813">Transport</keyword>
<reference evidence="12 13" key="1">
    <citation type="submission" date="2013-08" db="EMBL/GenBank/DDBJ databases">
        <authorList>
            <person name="Weinstock G."/>
            <person name="Sodergren E."/>
            <person name="Wylie T."/>
            <person name="Fulton L."/>
            <person name="Fulton R."/>
            <person name="Fronick C."/>
            <person name="O'Laughlin M."/>
            <person name="Godfrey J."/>
            <person name="Miner T."/>
            <person name="Herter B."/>
            <person name="Appelbaum E."/>
            <person name="Cordes M."/>
            <person name="Lek S."/>
            <person name="Wollam A."/>
            <person name="Pepin K.H."/>
            <person name="Palsikar V.B."/>
            <person name="Mitreva M."/>
            <person name="Wilson R.K."/>
        </authorList>
    </citation>
    <scope>NUCLEOTIDE SEQUENCE [LARGE SCALE GENOMIC DNA]</scope>
    <source>
        <strain evidence="12 13">ATCC 700332</strain>
    </source>
</reference>
<evidence type="ECO:0000256" key="6">
    <source>
        <dbReference type="ARBA" id="ARBA00022500"/>
    </source>
</evidence>
<comment type="caution">
    <text evidence="12">The sequence shown here is derived from an EMBL/GenBank/DDBJ whole genome shotgun (WGS) entry which is preliminary data.</text>
</comment>
<comment type="subcellular location">
    <subcellularLocation>
        <location evidence="1">Cell membrane</location>
        <topology evidence="1">Peripheral membrane protein</topology>
        <orientation evidence="1">Cytoplasmic side</orientation>
    </subcellularLocation>
</comment>
<evidence type="ECO:0000256" key="7">
    <source>
        <dbReference type="ARBA" id="ARBA00022795"/>
    </source>
</evidence>
<evidence type="ECO:0000313" key="13">
    <source>
        <dbReference type="Proteomes" id="UP000016649"/>
    </source>
</evidence>
<keyword evidence="11" id="KW-0175">Coiled coil</keyword>
<sequence>MKRFSFNLQKLLELREFEEKEAKDALAHAVAEAEKLQAELQTIAAERVRINKTRNDNVDVASLVQIEHYVNRLDVRKEELLEALAQAQLVIEQKRAVFVERMQKRSVLDKLKEKKLFLWKKAREKDEESAVEDAVYGSFGLS</sequence>
<evidence type="ECO:0000256" key="8">
    <source>
        <dbReference type="ARBA" id="ARBA00022927"/>
    </source>
</evidence>
<dbReference type="NCBIfam" id="TIGR02473">
    <property type="entry name" value="flagell_FliJ"/>
    <property type="match status" value="1"/>
</dbReference>
<dbReference type="InterPro" id="IPR053716">
    <property type="entry name" value="Flag_assembly_chemotaxis_eff"/>
</dbReference>
<dbReference type="Proteomes" id="UP000016649">
    <property type="component" value="Unassembled WGS sequence"/>
</dbReference>
<keyword evidence="6" id="KW-0145">Chemotaxis</keyword>
<keyword evidence="12" id="KW-0966">Cell projection</keyword>
<accession>A0ABN0NXW0</accession>
<dbReference type="Gene3D" id="1.10.287.1700">
    <property type="match status" value="1"/>
</dbReference>
<gene>
    <name evidence="12" type="ORF">HMPREF9193_01498</name>
</gene>
<dbReference type="RefSeq" id="WP_021687700.1">
    <property type="nucleotide sequence ID" value="NZ_KI260569.1"/>
</dbReference>